<dbReference type="PANTHER" id="PTHR30015:SF7">
    <property type="entry name" value="TYPE IV METHYL-DIRECTED RESTRICTION ENZYME ECOKMRR"/>
    <property type="match status" value="1"/>
</dbReference>
<feature type="domain" description="Restriction endonuclease type IV Mrr" evidence="1">
    <location>
        <begin position="165"/>
        <end position="285"/>
    </location>
</feature>
<dbReference type="Proteomes" id="UP000176294">
    <property type="component" value="Unassembled WGS sequence"/>
</dbReference>
<evidence type="ECO:0000259" key="1">
    <source>
        <dbReference type="Pfam" id="PF04471"/>
    </source>
</evidence>
<accession>A0A1G1TEH4</accession>
<dbReference type="PANTHER" id="PTHR30015">
    <property type="entry name" value="MRR RESTRICTION SYSTEM PROTEIN"/>
    <property type="match status" value="1"/>
</dbReference>
<dbReference type="InterPro" id="IPR052906">
    <property type="entry name" value="Type_IV_Methyl-Rstrct_Enzyme"/>
</dbReference>
<dbReference type="InterPro" id="IPR011335">
    <property type="entry name" value="Restrct_endonuc-II-like"/>
</dbReference>
<evidence type="ECO:0000259" key="2">
    <source>
        <dbReference type="Pfam" id="PF14338"/>
    </source>
</evidence>
<name>A0A1G1TEH4_9BACT</name>
<dbReference type="GO" id="GO:0009307">
    <property type="term" value="P:DNA restriction-modification system"/>
    <property type="evidence" value="ECO:0007669"/>
    <property type="project" value="InterPro"/>
</dbReference>
<keyword evidence="4" id="KW-1185">Reference proteome</keyword>
<dbReference type="GO" id="GO:0003677">
    <property type="term" value="F:DNA binding"/>
    <property type="evidence" value="ECO:0007669"/>
    <property type="project" value="InterPro"/>
</dbReference>
<dbReference type="EMBL" id="MDZB01000033">
    <property type="protein sequence ID" value="OGX89255.1"/>
    <property type="molecule type" value="Genomic_DNA"/>
</dbReference>
<dbReference type="Pfam" id="PF14338">
    <property type="entry name" value="Mrr_N"/>
    <property type="match status" value="1"/>
</dbReference>
<dbReference type="STRING" id="1908237.BEN47_07605"/>
<sequence>MPIPDFQALLLPLLQLASDDAEHTIAGSAEQLANDLHLTEQEREAVYTSGNGLIFRDRISWARSYLKMAGLLESTRRGYLRISDRGRTLLKENLNSLNLGVLKQKYPDFREKLEESSKTSSSAGSKLPSNTLAVVTSAASPRDTLNTAFQQWDNALKQDLLERMQQLPWQAFERLVVDLLVRMGYGGSFAEAGEAFQKGNDGGLDGVIKADRLGFDKLYVQAKRWQNGSTVGRPDVQAFAGALLDKQASKGAFITTAKFSAEALAYGSRQVNLVLIDGQELAQLMIDYNVGVNTESTILLKRLDNNYFDQEL</sequence>
<dbReference type="InterPro" id="IPR025745">
    <property type="entry name" value="Mrr-like_N_dom"/>
</dbReference>
<dbReference type="AlphaFoldDB" id="A0A1G1TEH4"/>
<evidence type="ECO:0008006" key="5">
    <source>
        <dbReference type="Google" id="ProtNLM"/>
    </source>
</evidence>
<dbReference type="Pfam" id="PF04471">
    <property type="entry name" value="Mrr_cat"/>
    <property type="match status" value="1"/>
</dbReference>
<dbReference type="RefSeq" id="WP_070724413.1">
    <property type="nucleotide sequence ID" value="NZ_MDZB01000033.1"/>
</dbReference>
<dbReference type="Gene3D" id="3.40.1350.10">
    <property type="match status" value="1"/>
</dbReference>
<evidence type="ECO:0000313" key="4">
    <source>
        <dbReference type="Proteomes" id="UP000176294"/>
    </source>
</evidence>
<protein>
    <recommendedName>
        <fullName evidence="5">Restriction endonuclease</fullName>
    </recommendedName>
</protein>
<evidence type="ECO:0000313" key="3">
    <source>
        <dbReference type="EMBL" id="OGX89255.1"/>
    </source>
</evidence>
<dbReference type="InterPro" id="IPR011856">
    <property type="entry name" value="tRNA_endonuc-like_dom_sf"/>
</dbReference>
<dbReference type="GO" id="GO:0015666">
    <property type="term" value="F:restriction endodeoxyribonuclease activity"/>
    <property type="evidence" value="ECO:0007669"/>
    <property type="project" value="TreeGrafter"/>
</dbReference>
<dbReference type="InterPro" id="IPR007560">
    <property type="entry name" value="Restrct_endonuc_IV_Mrr"/>
</dbReference>
<organism evidence="3 4">
    <name type="scientific">Hymenobacter lapidarius</name>
    <dbReference type="NCBI Taxonomy" id="1908237"/>
    <lineage>
        <taxon>Bacteria</taxon>
        <taxon>Pseudomonadati</taxon>
        <taxon>Bacteroidota</taxon>
        <taxon>Cytophagia</taxon>
        <taxon>Cytophagales</taxon>
        <taxon>Hymenobacteraceae</taxon>
        <taxon>Hymenobacter</taxon>
    </lineage>
</organism>
<comment type="caution">
    <text evidence="3">The sequence shown here is derived from an EMBL/GenBank/DDBJ whole genome shotgun (WGS) entry which is preliminary data.</text>
</comment>
<gene>
    <name evidence="3" type="ORF">BEN47_07605</name>
</gene>
<feature type="domain" description="Restriction system protein Mrr-like N-terminal" evidence="2">
    <location>
        <begin position="6"/>
        <end position="92"/>
    </location>
</feature>
<reference evidence="3 4" key="1">
    <citation type="submission" date="2016-08" db="EMBL/GenBank/DDBJ databases">
        <title>Hymenobacter coccineus sp. nov., Hymenobacter lapidarius sp. nov. and Hymenobacter glacialis sp. nov., isolated from Antarctic soil.</title>
        <authorList>
            <person name="Sedlacek I."/>
            <person name="Kralova S."/>
            <person name="Kyrova K."/>
            <person name="Maslanova I."/>
            <person name="Stankova E."/>
            <person name="Vrbovska V."/>
            <person name="Nemec M."/>
            <person name="Bartak M."/>
            <person name="Svec P."/>
            <person name="Busse H.-J."/>
            <person name="Pantucek R."/>
        </authorList>
    </citation>
    <scope>NUCLEOTIDE SEQUENCE [LARGE SCALE GENOMIC DNA]</scope>
    <source>
        <strain evidence="3 4">CCM 8643</strain>
    </source>
</reference>
<proteinExistence type="predicted"/>
<dbReference type="SUPFAM" id="SSF52980">
    <property type="entry name" value="Restriction endonuclease-like"/>
    <property type="match status" value="1"/>
</dbReference>